<evidence type="ECO:0000259" key="6">
    <source>
        <dbReference type="PROSITE" id="PS50199"/>
    </source>
</evidence>
<feature type="domain" description="RanBP2-type" evidence="6">
    <location>
        <begin position="357"/>
        <end position="386"/>
    </location>
</feature>
<keyword evidence="1" id="KW-0479">Metal-binding</keyword>
<proteinExistence type="predicted"/>
<feature type="region of interest" description="Disordered" evidence="5">
    <location>
        <begin position="391"/>
        <end position="425"/>
    </location>
</feature>
<evidence type="ECO:0000256" key="3">
    <source>
        <dbReference type="ARBA" id="ARBA00022833"/>
    </source>
</evidence>
<feature type="region of interest" description="Disordered" evidence="5">
    <location>
        <begin position="540"/>
        <end position="563"/>
    </location>
</feature>
<feature type="region of interest" description="Disordered" evidence="5">
    <location>
        <begin position="773"/>
        <end position="792"/>
    </location>
</feature>
<dbReference type="EMBL" id="JBEUSY010000288">
    <property type="protein sequence ID" value="KAL1238700.1"/>
    <property type="molecule type" value="Genomic_DNA"/>
</dbReference>
<dbReference type="SMART" id="SM00547">
    <property type="entry name" value="ZnF_RBZ"/>
    <property type="match status" value="3"/>
</dbReference>
<dbReference type="Proteomes" id="UP001558632">
    <property type="component" value="Unassembled WGS sequence"/>
</dbReference>
<feature type="compositionally biased region" description="Low complexity" evidence="5">
    <location>
        <begin position="551"/>
        <end position="561"/>
    </location>
</feature>
<keyword evidence="8" id="KW-1185">Reference proteome</keyword>
<keyword evidence="2 4" id="KW-0863">Zinc-finger</keyword>
<gene>
    <name evidence="7" type="ORF">TSPI_02230</name>
</gene>
<feature type="compositionally biased region" description="Low complexity" evidence="5">
    <location>
        <begin position="774"/>
        <end position="792"/>
    </location>
</feature>
<name>A0ABR3KIB3_TRISP</name>
<dbReference type="InterPro" id="IPR001876">
    <property type="entry name" value="Znf_RanBP2"/>
</dbReference>
<organism evidence="7 8">
    <name type="scientific">Trichinella spiralis</name>
    <name type="common">Trichina worm</name>
    <dbReference type="NCBI Taxonomy" id="6334"/>
    <lineage>
        <taxon>Eukaryota</taxon>
        <taxon>Metazoa</taxon>
        <taxon>Ecdysozoa</taxon>
        <taxon>Nematoda</taxon>
        <taxon>Enoplea</taxon>
        <taxon>Dorylaimia</taxon>
        <taxon>Trichinellida</taxon>
        <taxon>Trichinellidae</taxon>
        <taxon>Trichinella</taxon>
    </lineage>
</organism>
<evidence type="ECO:0000313" key="8">
    <source>
        <dbReference type="Proteomes" id="UP001558632"/>
    </source>
</evidence>
<feature type="domain" description="RanBP2-type" evidence="6">
    <location>
        <begin position="424"/>
        <end position="455"/>
    </location>
</feature>
<feature type="region of interest" description="Disordered" evidence="5">
    <location>
        <begin position="469"/>
        <end position="522"/>
    </location>
</feature>
<evidence type="ECO:0000256" key="4">
    <source>
        <dbReference type="PROSITE-ProRule" id="PRU00322"/>
    </source>
</evidence>
<feature type="compositionally biased region" description="Low complexity" evidence="5">
    <location>
        <begin position="23"/>
        <end position="33"/>
    </location>
</feature>
<evidence type="ECO:0000313" key="7">
    <source>
        <dbReference type="EMBL" id="KAL1238700.1"/>
    </source>
</evidence>
<feature type="compositionally biased region" description="Low complexity" evidence="5">
    <location>
        <begin position="623"/>
        <end position="637"/>
    </location>
</feature>
<evidence type="ECO:0000256" key="5">
    <source>
        <dbReference type="SAM" id="MobiDB-lite"/>
    </source>
</evidence>
<evidence type="ECO:0000256" key="1">
    <source>
        <dbReference type="ARBA" id="ARBA00022723"/>
    </source>
</evidence>
<evidence type="ECO:0000256" key="2">
    <source>
        <dbReference type="ARBA" id="ARBA00022771"/>
    </source>
</evidence>
<feature type="compositionally biased region" description="Polar residues" evidence="5">
    <location>
        <begin position="486"/>
        <end position="504"/>
    </location>
</feature>
<reference evidence="7 8" key="1">
    <citation type="submission" date="2024-07" db="EMBL/GenBank/DDBJ databases">
        <title>Enhanced genomic and transcriptomic resources for Trichinella pseudospiralis and T. spiralis underpin the discovery of pronounced molecular differences between stages and species.</title>
        <authorList>
            <person name="Pasi K.K."/>
            <person name="La Rosa G."/>
            <person name="Gomez-Morales M.A."/>
            <person name="Tosini F."/>
            <person name="Sumanam S."/>
            <person name="Young N.D."/>
            <person name="Chang B.C."/>
            <person name="Robin G.B."/>
        </authorList>
    </citation>
    <scope>NUCLEOTIDE SEQUENCE [LARGE SCALE GENOMIC DNA]</scope>
    <source>
        <strain evidence="7">ISS534</strain>
    </source>
</reference>
<dbReference type="PROSITE" id="PS01358">
    <property type="entry name" value="ZF_RANBP2_1"/>
    <property type="match status" value="3"/>
</dbReference>
<sequence>MDACGKRRLDNDNSITFKKRSKLSPSSEGSLSSKIKDPRKILINHYDICRRITVSSKRPSTEEISKELSSQSEDISTLSSDASINLEQQPVRVEKVQSQLPKHETQTVDTRLNFSCGFKIDRSRLCGFQIDQISEICERNLSQAVRDGATLTHFYFSRPDVLVVPGGLFPTKKLEKRRSDLVNRATWRCMTCNGRNIDALSYCNLCMFPRSSETVLPKSTALNAEKSTVGNLSSEKHGVQGELNLKMPNENKRSGEMSSNSFTKKFKPSEKCIICGLLLDFGSGRKCSSCEKFNFYDPVTDVRRNVMRTTKSFDSTIRKSLSVRFASAVVVPQILSKVVFLLRLGNVQLVFKFSMKNEKCWRCTGCCVLNSGNFDNCLQCRMPRSILKENTSDVSSSNSQSLTVSHDETAGDVQKFPDESSSTKSDLPKWYCTICFLGNAAEQLFCSSCNAPKPGSVFKSVSINFATTTEDESTDVAENGKAVVDDSSTSVGTREGSGDSNTSAVHFKAPDLSPPPSPLGTTERQADFVETQADEEHLCKFGQPQPKSNEQQQQQQQQLQLNTSDRVLRSALKRGNRKICKRKVHFSEPLHTETVFNSDSSVLSITETSAASLQVCGTPTLPPTSTTTTTTTTTSTVESTNIVTSSINSPTTGLFSKLSSPATEKEIISEQKATSTLPSVRLGIESEPVFAKKTAKRSLFSASDELTTSAPSFTFNFGQQKASTVAVTSTEDTKISSATVSPADVIANAFKVAETDLSSLSFPVFQFGAAIGDPTPSKSSSTTPASSGNVLASQTSSASATTTISSSSSSSSTSSSFVFNFGSTAAQSSPFAKPFTFPSFSSKTPTLSTQSIATNSRLSLPCLTTTASTTKTASFPTFSFPTPTSVPFAFNFGSSKSEASVTATTTTTPAGAAAAATFNFGFPTVVTTSSTSSAGTPFFSFSANAASAAAASQTPMNNSGFNFQIPSSTPAFGSNIAASMTPTFNFSTAPPSVVGAGVGTSAQPQIGTPFAGASDMGSSVSKRPMIIARRKKRRA</sequence>
<feature type="region of interest" description="Disordered" evidence="5">
    <location>
        <begin position="617"/>
        <end position="637"/>
    </location>
</feature>
<feature type="region of interest" description="Disordered" evidence="5">
    <location>
        <begin position="1008"/>
        <end position="1035"/>
    </location>
</feature>
<keyword evidence="3" id="KW-0862">Zinc</keyword>
<comment type="caution">
    <text evidence="7">The sequence shown here is derived from an EMBL/GenBank/DDBJ whole genome shotgun (WGS) entry which is preliminary data.</text>
</comment>
<protein>
    <submittedName>
        <fullName evidence="7">Nuclear pore complex protein</fullName>
    </submittedName>
</protein>
<dbReference type="Gene3D" id="4.10.1060.10">
    <property type="entry name" value="Zinc finger, RanBP2-type"/>
    <property type="match status" value="1"/>
</dbReference>
<feature type="compositionally biased region" description="Low complexity" evidence="5">
    <location>
        <begin position="392"/>
        <end position="404"/>
    </location>
</feature>
<accession>A0ABR3KIB3</accession>
<dbReference type="PROSITE" id="PS50199">
    <property type="entry name" value="ZF_RANBP2_2"/>
    <property type="match status" value="2"/>
</dbReference>
<feature type="region of interest" description="Disordered" evidence="5">
    <location>
        <begin position="15"/>
        <end position="34"/>
    </location>
</feature>